<gene>
    <name evidence="3" type="ORF">DRJ33_01685</name>
</gene>
<feature type="domain" description="Bacterial type II secretion system protein E" evidence="2">
    <location>
        <begin position="187"/>
        <end position="404"/>
    </location>
</feature>
<dbReference type="InterPro" id="IPR050921">
    <property type="entry name" value="T4SS_GSP_E_ATPase"/>
</dbReference>
<dbReference type="PANTHER" id="PTHR30486:SF6">
    <property type="entry name" value="TYPE IV PILUS RETRACTATION ATPASE PILT"/>
    <property type="match status" value="1"/>
</dbReference>
<dbReference type="InterPro" id="IPR001482">
    <property type="entry name" value="T2SS/T4SS_dom"/>
</dbReference>
<comment type="similarity">
    <text evidence="1">Belongs to the GSP E family.</text>
</comment>
<dbReference type="EMBL" id="QMQX01000018">
    <property type="protein sequence ID" value="RLE53201.1"/>
    <property type="molecule type" value="Genomic_DNA"/>
</dbReference>
<evidence type="ECO:0000313" key="4">
    <source>
        <dbReference type="Proteomes" id="UP000272051"/>
    </source>
</evidence>
<dbReference type="AlphaFoldDB" id="A0A497F1K9"/>
<name>A0A497F1K9_9CREN</name>
<reference evidence="3 4" key="1">
    <citation type="submission" date="2018-06" db="EMBL/GenBank/DDBJ databases">
        <title>Extensive metabolic versatility and redundancy in microbially diverse, dynamic hydrothermal sediments.</title>
        <authorList>
            <person name="Dombrowski N."/>
            <person name="Teske A."/>
            <person name="Baker B.J."/>
        </authorList>
    </citation>
    <scope>NUCLEOTIDE SEQUENCE [LARGE SCALE GENOMIC DNA]</scope>
    <source>
        <strain evidence="3">B34_G17</strain>
    </source>
</reference>
<evidence type="ECO:0000259" key="2">
    <source>
        <dbReference type="Pfam" id="PF00437"/>
    </source>
</evidence>
<dbReference type="Gene3D" id="3.40.50.300">
    <property type="entry name" value="P-loop containing nucleotide triphosphate hydrolases"/>
    <property type="match status" value="1"/>
</dbReference>
<sequence>MVEERREEQRTTVIERREEMPVFKEVYPVIEPHAYVAIAQDNVTGQLKYIVMEPTLFEQEQQMLKKITSILYDELDVSVKELTAEKAEEILKENVKRIVKDYKFKMSESTLQKILYYIIRDFIGYGKIDVMMRDHMIEDISCDGPNIPIYVWHREYESLPTNVVFDAEELNNFVVKLAYKCGKHISVAQPIMDGTLPDGSRVNATYGTEVSRKGSTFTIRRFRADPLTITDLIKFRTISVDMAAYLWLAVENRCSLLVAGGVASGKTTMLNCTSMFIRPELKIVTIEDTAELQLPHQNWISLVSRTGFGLREAEVSLFDLLKAAMRQRPDYIIVGEIRGAEAYTLFQALATGHGVQSTIHAEDALAVIERLESPPMNIPRALIGLVDIIMVQSRVRIGEKAARRTITLTEVKGYTPGVGLELQDVFRWNSREDRHEMIIKELEESAVIRKVIERRGLSYKEVLEELERRKVILEWMVKKNIRRYTDVGNVVREYYMSPENVYIRAKVELASS</sequence>
<dbReference type="Gene3D" id="3.30.450.380">
    <property type="match status" value="1"/>
</dbReference>
<dbReference type="SUPFAM" id="SSF52540">
    <property type="entry name" value="P-loop containing nucleoside triphosphate hydrolases"/>
    <property type="match status" value="1"/>
</dbReference>
<organism evidence="3 4">
    <name type="scientific">Thermoproteota archaeon</name>
    <dbReference type="NCBI Taxonomy" id="2056631"/>
    <lineage>
        <taxon>Archaea</taxon>
        <taxon>Thermoproteota</taxon>
    </lineage>
</organism>
<dbReference type="Pfam" id="PF00437">
    <property type="entry name" value="T2SSE"/>
    <property type="match status" value="1"/>
</dbReference>
<proteinExistence type="inferred from homology"/>
<evidence type="ECO:0000256" key="1">
    <source>
        <dbReference type="ARBA" id="ARBA00006611"/>
    </source>
</evidence>
<dbReference type="Proteomes" id="UP000272051">
    <property type="component" value="Unassembled WGS sequence"/>
</dbReference>
<dbReference type="InterPro" id="IPR027417">
    <property type="entry name" value="P-loop_NTPase"/>
</dbReference>
<dbReference type="CDD" id="cd01130">
    <property type="entry name" value="VirB11-like_ATPase"/>
    <property type="match status" value="1"/>
</dbReference>
<protein>
    <submittedName>
        <fullName evidence="3">Type IV secretory pathway protein</fullName>
    </submittedName>
</protein>
<evidence type="ECO:0000313" key="3">
    <source>
        <dbReference type="EMBL" id="RLE53201.1"/>
    </source>
</evidence>
<dbReference type="PANTHER" id="PTHR30486">
    <property type="entry name" value="TWITCHING MOTILITY PROTEIN PILT"/>
    <property type="match status" value="1"/>
</dbReference>
<accession>A0A497F1K9</accession>
<comment type="caution">
    <text evidence="3">The sequence shown here is derived from an EMBL/GenBank/DDBJ whole genome shotgun (WGS) entry which is preliminary data.</text>
</comment>
<dbReference type="GO" id="GO:0016887">
    <property type="term" value="F:ATP hydrolysis activity"/>
    <property type="evidence" value="ECO:0007669"/>
    <property type="project" value="InterPro"/>
</dbReference>